<dbReference type="GO" id="GO:0004518">
    <property type="term" value="F:nuclease activity"/>
    <property type="evidence" value="ECO:0007669"/>
    <property type="project" value="UniProtKB-KW"/>
</dbReference>
<keyword evidence="10" id="KW-0234">DNA repair</keyword>
<keyword evidence="3" id="KW-0677">Repeat</keyword>
<dbReference type="GO" id="GO:0003677">
    <property type="term" value="F:DNA binding"/>
    <property type="evidence" value="ECO:0007669"/>
    <property type="project" value="UniProtKB-KW"/>
</dbReference>
<dbReference type="GO" id="GO:0005737">
    <property type="term" value="C:cytoplasm"/>
    <property type="evidence" value="ECO:0007669"/>
    <property type="project" value="UniProtKB-SubCell"/>
</dbReference>
<dbReference type="SUPFAM" id="SSF52540">
    <property type="entry name" value="P-loop containing nucleoside triphosphate hydrolases"/>
    <property type="match status" value="1"/>
</dbReference>
<evidence type="ECO:0000256" key="12">
    <source>
        <dbReference type="ARBA" id="ARBA00039316"/>
    </source>
</evidence>
<dbReference type="GO" id="GO:0006281">
    <property type="term" value="P:DNA repair"/>
    <property type="evidence" value="ECO:0007669"/>
    <property type="project" value="UniProtKB-KW"/>
</dbReference>
<dbReference type="FunFam" id="3.40.50.300:FF:000272">
    <property type="entry name" value="UvrABC system protein A"/>
    <property type="match status" value="1"/>
</dbReference>
<gene>
    <name evidence="14" type="primary">uvrA</name>
    <name evidence="14" type="ORF">HAINFHK1212_0701</name>
</gene>
<keyword evidence="5" id="KW-0227">DNA damage</keyword>
<reference evidence="14" key="1">
    <citation type="journal article" date="2010" name="Genomics">
        <title>Tracing phylogenomic events leading to diversity of Haemophilus influenzae and the emergence of Brazilian Purpuric Fever (BPF)-associated clones.</title>
        <authorList>
            <person name="Papazisi L."/>
            <person name="Ratnayake S."/>
            <person name="Remortel B.G."/>
            <person name="Bock G.R."/>
            <person name="Liang W."/>
            <person name="Saeed A.I."/>
            <person name="Liu J."/>
            <person name="Fleischmann R.D."/>
            <person name="Kilian M."/>
            <person name="Peterson S.N."/>
        </authorList>
    </citation>
    <scope>NUCLEOTIDE SEQUENCE [LARGE SCALE GENOMIC DNA]</scope>
    <source>
        <strain evidence="14">HK1212</strain>
    </source>
</reference>
<keyword evidence="6" id="KW-0228">DNA excision</keyword>
<dbReference type="AlphaFoldDB" id="A0A7G2K0M7"/>
<keyword evidence="9" id="KW-0238">DNA-binding</keyword>
<keyword evidence="7" id="KW-0067">ATP-binding</keyword>
<evidence type="ECO:0000256" key="11">
    <source>
        <dbReference type="ARBA" id="ARBA00038000"/>
    </source>
</evidence>
<evidence type="ECO:0000256" key="4">
    <source>
        <dbReference type="ARBA" id="ARBA00022741"/>
    </source>
</evidence>
<evidence type="ECO:0000256" key="8">
    <source>
        <dbReference type="ARBA" id="ARBA00022881"/>
    </source>
</evidence>
<protein>
    <recommendedName>
        <fullName evidence="12">UvrABC system protein A</fullName>
    </recommendedName>
    <alternativeName>
        <fullName evidence="13">Excinuclease ABC subunit A</fullName>
    </alternativeName>
</protein>
<comment type="similarity">
    <text evidence="11">Belongs to the ABC transporter superfamily. UvrA family.</text>
</comment>
<dbReference type="Gene3D" id="3.40.50.300">
    <property type="entry name" value="P-loop containing nucleotide triphosphate hydrolases"/>
    <property type="match status" value="1"/>
</dbReference>
<evidence type="ECO:0000256" key="6">
    <source>
        <dbReference type="ARBA" id="ARBA00022769"/>
    </source>
</evidence>
<dbReference type="EMBL" id="ABFC01000266">
    <property type="protein sequence ID" value="EFA29212.1"/>
    <property type="molecule type" value="Genomic_DNA"/>
</dbReference>
<evidence type="ECO:0000313" key="14">
    <source>
        <dbReference type="EMBL" id="EFA29212.1"/>
    </source>
</evidence>
<evidence type="ECO:0000256" key="5">
    <source>
        <dbReference type="ARBA" id="ARBA00022763"/>
    </source>
</evidence>
<sequence>MRDLQSNYLSLSRSAETLSGGEAQRIRLASQIGAGLVGVMYVLDEPSIGLHQRDNERLLNTLIHLRNLGNTVIVVEHDEDAIRAADHIIDIGPGAGVHGGQVIAQGNADEIMLNPNSITGKFLSGADKIEIPKKRTALDKKKWLKLKGASGNNLKNVN</sequence>
<evidence type="ECO:0000256" key="1">
    <source>
        <dbReference type="ARBA" id="ARBA00004496"/>
    </source>
</evidence>
<dbReference type="GO" id="GO:0005524">
    <property type="term" value="F:ATP binding"/>
    <property type="evidence" value="ECO:0007669"/>
    <property type="project" value="UniProtKB-KW"/>
</dbReference>
<dbReference type="PANTHER" id="PTHR43152">
    <property type="entry name" value="UVRABC SYSTEM PROTEIN A"/>
    <property type="match status" value="1"/>
</dbReference>
<keyword evidence="2" id="KW-0963">Cytoplasm</keyword>
<evidence type="ECO:0000256" key="13">
    <source>
        <dbReference type="ARBA" id="ARBA00042156"/>
    </source>
</evidence>
<name>A0A7G2K0M7_HAEIF</name>
<evidence type="ECO:0000256" key="2">
    <source>
        <dbReference type="ARBA" id="ARBA00022490"/>
    </source>
</evidence>
<comment type="subcellular location">
    <subcellularLocation>
        <location evidence="1">Cytoplasm</location>
    </subcellularLocation>
</comment>
<proteinExistence type="inferred from homology"/>
<keyword evidence="4" id="KW-0547">Nucleotide-binding</keyword>
<dbReference type="PANTHER" id="PTHR43152:SF3">
    <property type="entry name" value="UVRABC SYSTEM PROTEIN A"/>
    <property type="match status" value="1"/>
</dbReference>
<evidence type="ECO:0000256" key="7">
    <source>
        <dbReference type="ARBA" id="ARBA00022840"/>
    </source>
</evidence>
<evidence type="ECO:0000256" key="10">
    <source>
        <dbReference type="ARBA" id="ARBA00023204"/>
    </source>
</evidence>
<comment type="caution">
    <text evidence="14">The sequence shown here is derived from an EMBL/GenBank/DDBJ whole genome shotgun (WGS) entry which is preliminary data.</text>
</comment>
<accession>A0A7G2K0M7</accession>
<dbReference type="InterPro" id="IPR027417">
    <property type="entry name" value="P-loop_NTPase"/>
</dbReference>
<keyword evidence="8" id="KW-0267">Excision nuclease</keyword>
<evidence type="ECO:0000256" key="9">
    <source>
        <dbReference type="ARBA" id="ARBA00023125"/>
    </source>
</evidence>
<organism evidence="14">
    <name type="scientific">Haemophilus influenzae HK1212</name>
    <dbReference type="NCBI Taxonomy" id="456482"/>
    <lineage>
        <taxon>Bacteria</taxon>
        <taxon>Pseudomonadati</taxon>
        <taxon>Pseudomonadota</taxon>
        <taxon>Gammaproteobacteria</taxon>
        <taxon>Pasteurellales</taxon>
        <taxon>Pasteurellaceae</taxon>
        <taxon>Haemophilus</taxon>
    </lineage>
</organism>
<evidence type="ECO:0000256" key="3">
    <source>
        <dbReference type="ARBA" id="ARBA00022737"/>
    </source>
</evidence>